<dbReference type="Pfam" id="PF11185">
    <property type="entry name" value="DUF2971"/>
    <property type="match status" value="1"/>
</dbReference>
<evidence type="ECO:0008006" key="2">
    <source>
        <dbReference type="Google" id="ProtNLM"/>
    </source>
</evidence>
<evidence type="ECO:0000313" key="1">
    <source>
        <dbReference type="EMBL" id="VVV03965.1"/>
    </source>
</evidence>
<accession>A0A5Q4Z493</accession>
<dbReference type="AlphaFoldDB" id="A0A5Q4Z493"/>
<gene>
    <name evidence="1" type="ORF">AW0309160_01348</name>
</gene>
<dbReference type="EMBL" id="LR721750">
    <property type="protein sequence ID" value="VVV03965.1"/>
    <property type="molecule type" value="Genomic_DNA"/>
</dbReference>
<proteinExistence type="predicted"/>
<dbReference type="InterPro" id="IPR021352">
    <property type="entry name" value="DUF2971"/>
</dbReference>
<protein>
    <recommendedName>
        <fullName evidence="2">DUF2971 domain-containing protein</fullName>
    </recommendedName>
</protein>
<reference evidence="1" key="1">
    <citation type="submission" date="2019-09" db="EMBL/GenBank/DDBJ databases">
        <authorList>
            <person name="Hjerde E."/>
        </authorList>
    </citation>
    <scope>NUCLEOTIDE SEQUENCE</scope>
    <source>
        <strain evidence="1">06/09/160</strain>
    </source>
</reference>
<name>A0A5Q4Z493_9GAMM</name>
<organism evidence="1">
    <name type="scientific">Aliivibrio wodanis</name>
    <dbReference type="NCBI Taxonomy" id="80852"/>
    <lineage>
        <taxon>Bacteria</taxon>
        <taxon>Pseudomonadati</taxon>
        <taxon>Pseudomonadota</taxon>
        <taxon>Gammaproteobacteria</taxon>
        <taxon>Vibrionales</taxon>
        <taxon>Vibrionaceae</taxon>
        <taxon>Aliivibrio</taxon>
    </lineage>
</organism>
<sequence>MHLFKYYRPDFYFEKSLRYDEIFFASNEQLNDPHDLIIKPYFGSSVEAWRCILKSSEPYDTWNMARIVDIENSELIEAINDEFEGTKVDDSSSLIYAIDAKKENLVNIFAQYLLKDREDLYTDSKSASAMCVHFLKEKMIRGWDKRYYSCSFSKDALDPQMWAHYGGGFRGCILIYKTLQNCSLNLRPNIFLNKAQNFKFEEVNYEDKEKVIDILDIDTRLNLIESNLLNKSLFWSYEKEMRLLLSESFGSLRVSSTSQMPVSKKSNIFHHDPDVIKGVIFGSNCSESYKEKVTSMLAEKYSFLLPIGTPAFLTFDSELTSAGKVEIKSGSKCIIHESGSSQVMKQILEGETLENVLNELGINRC</sequence>